<dbReference type="Gene3D" id="2.40.50.120">
    <property type="match status" value="1"/>
</dbReference>
<dbReference type="SUPFAM" id="SSF50242">
    <property type="entry name" value="TIMP-like"/>
    <property type="match status" value="1"/>
</dbReference>
<sequence length="184" mass="19120">MLVVGVLLAAVIGWSTVRAAPACACSCVPLSERDAVKRASAVVFGVPVEKSEGADQTTRYIVEVRQSYKQRVPERITVVTASSSAACGVDLEVGVERVIMLGGGSAGPVRPADGEWSASLCSNLKWISLGEALLYGGPSMEPFPADDSESGPPVVPIVIGAVAVLLVGAGVAGWWWRRRAAGEE</sequence>
<evidence type="ECO:0000256" key="2">
    <source>
        <dbReference type="SAM" id="SignalP"/>
    </source>
</evidence>
<dbReference type="EMBL" id="BANX01000016">
    <property type="protein sequence ID" value="GAC68579.1"/>
    <property type="molecule type" value="Genomic_DNA"/>
</dbReference>
<evidence type="ECO:0000256" key="1">
    <source>
        <dbReference type="SAM" id="Phobius"/>
    </source>
</evidence>
<evidence type="ECO:0000313" key="4">
    <source>
        <dbReference type="Proteomes" id="UP000011666"/>
    </source>
</evidence>
<keyword evidence="2" id="KW-0732">Signal</keyword>
<feature type="transmembrane region" description="Helical" evidence="1">
    <location>
        <begin position="154"/>
        <end position="176"/>
    </location>
</feature>
<dbReference type="InterPro" id="IPR008993">
    <property type="entry name" value="TIMP-like_OB-fold"/>
</dbReference>
<evidence type="ECO:0000313" key="3">
    <source>
        <dbReference type="EMBL" id="GAC68579.1"/>
    </source>
</evidence>
<keyword evidence="1" id="KW-0472">Membrane</keyword>
<keyword evidence="1" id="KW-0812">Transmembrane</keyword>
<evidence type="ECO:0008006" key="5">
    <source>
        <dbReference type="Google" id="ProtNLM"/>
    </source>
</evidence>
<name>M0QJE9_9ACTN</name>
<comment type="caution">
    <text evidence="3">The sequence shown here is derived from an EMBL/GenBank/DDBJ whole genome shotgun (WGS) entry which is preliminary data.</text>
</comment>
<dbReference type="eggNOG" id="ENOG5030JF6">
    <property type="taxonomic scope" value="Bacteria"/>
</dbReference>
<keyword evidence="4" id="KW-1185">Reference proteome</keyword>
<feature type="chain" id="PRO_5004003920" description="Tissue inhibitor of metalloproteinase" evidence="2">
    <location>
        <begin position="20"/>
        <end position="184"/>
    </location>
</feature>
<protein>
    <recommendedName>
        <fullName evidence="5">Tissue inhibitor of metalloproteinase</fullName>
    </recommendedName>
</protein>
<feature type="signal peptide" evidence="2">
    <location>
        <begin position="1"/>
        <end position="19"/>
    </location>
</feature>
<accession>M0QJE9</accession>
<dbReference type="Proteomes" id="UP000011666">
    <property type="component" value="Unassembled WGS sequence"/>
</dbReference>
<keyword evidence="1" id="KW-1133">Transmembrane helix</keyword>
<proteinExistence type="predicted"/>
<dbReference type="AlphaFoldDB" id="M0QJE9"/>
<organism evidence="3 4">
    <name type="scientific">Gordonia soli NBRC 108243</name>
    <dbReference type="NCBI Taxonomy" id="1223545"/>
    <lineage>
        <taxon>Bacteria</taxon>
        <taxon>Bacillati</taxon>
        <taxon>Actinomycetota</taxon>
        <taxon>Actinomycetes</taxon>
        <taxon>Mycobacteriales</taxon>
        <taxon>Gordoniaceae</taxon>
        <taxon>Gordonia</taxon>
    </lineage>
</organism>
<gene>
    <name evidence="3" type="ORF">GS4_16_01090</name>
</gene>
<reference evidence="3 4" key="1">
    <citation type="submission" date="2013-01" db="EMBL/GenBank/DDBJ databases">
        <title>Whole genome shotgun sequence of Gordonia soli NBRC 108243.</title>
        <authorList>
            <person name="Isaki-Nakamura S."/>
            <person name="Hosoyama A."/>
            <person name="Tsuchikane K."/>
            <person name="Ando Y."/>
            <person name="Baba S."/>
            <person name="Ohji S."/>
            <person name="Hamada M."/>
            <person name="Tamura T."/>
            <person name="Yamazoe A."/>
            <person name="Yamazaki S."/>
            <person name="Fujita N."/>
        </authorList>
    </citation>
    <scope>NUCLEOTIDE SEQUENCE [LARGE SCALE GENOMIC DNA]</scope>
    <source>
        <strain evidence="3 4">NBRC 108243</strain>
    </source>
</reference>